<proteinExistence type="predicted"/>
<reference evidence="1 2" key="1">
    <citation type="submission" date="2020-02" db="EMBL/GenBank/DDBJ databases">
        <authorList>
            <person name="Criscuolo A."/>
        </authorList>
    </citation>
    <scope>NUCLEOTIDE SEQUENCE [LARGE SCALE GENOMIC DNA]</scope>
    <source>
        <strain evidence="1">CIP105534</strain>
    </source>
</reference>
<organism evidence="1 2">
    <name type="scientific">Flavobacterium bizetiae</name>
    <dbReference type="NCBI Taxonomy" id="2704140"/>
    <lineage>
        <taxon>Bacteria</taxon>
        <taxon>Pseudomonadati</taxon>
        <taxon>Bacteroidota</taxon>
        <taxon>Flavobacteriia</taxon>
        <taxon>Flavobacteriales</taxon>
        <taxon>Flavobacteriaceae</taxon>
        <taxon>Flavobacterium</taxon>
    </lineage>
</organism>
<evidence type="ECO:0008006" key="3">
    <source>
        <dbReference type="Google" id="ProtNLM"/>
    </source>
</evidence>
<protein>
    <recommendedName>
        <fullName evidence="3">Lipocalin-like domain-containing protein</fullName>
    </recommendedName>
</protein>
<evidence type="ECO:0000313" key="2">
    <source>
        <dbReference type="Proteomes" id="UP000479938"/>
    </source>
</evidence>
<dbReference type="AlphaFoldDB" id="A0A6J4GQD6"/>
<dbReference type="PROSITE" id="PS51257">
    <property type="entry name" value="PROKAR_LIPOPROTEIN"/>
    <property type="match status" value="1"/>
</dbReference>
<dbReference type="Proteomes" id="UP000479938">
    <property type="component" value="Unassembled WGS sequence"/>
</dbReference>
<accession>A0A6J4GQD6</accession>
<evidence type="ECO:0000313" key="1">
    <source>
        <dbReference type="EMBL" id="CAA9201030.1"/>
    </source>
</evidence>
<sequence length="138" mass="15564">MKKLLLLIAIVLFCSCSNDDKNSSENQLKGEWSLISISGGINSQSSPKPEQKITIEFAANILKTYNNGTLTNTQAFSYQTKKSIFGDIKKMIEVQSNLIANDIPKLQSFEIKGDELYLKDECYDCYTYKYARINAAKL</sequence>
<gene>
    <name evidence="1" type="ORF">FLA105534_03364</name>
</gene>
<keyword evidence="2" id="KW-1185">Reference proteome</keyword>
<name>A0A6J4GQD6_9FLAO</name>
<dbReference type="EMBL" id="CADCSU010000121">
    <property type="protein sequence ID" value="CAA9201030.1"/>
    <property type="molecule type" value="Genomic_DNA"/>
</dbReference>
<dbReference type="RefSeq" id="WP_173971862.1">
    <property type="nucleotide sequence ID" value="NZ_CADCSU010000121.1"/>
</dbReference>